<evidence type="ECO:0000256" key="1">
    <source>
        <dbReference type="SAM" id="SignalP"/>
    </source>
</evidence>
<gene>
    <name evidence="2" type="ORF">URODEC1_LOCUS11826</name>
</gene>
<evidence type="ECO:0000313" key="2">
    <source>
        <dbReference type="EMBL" id="CAL4905804.1"/>
    </source>
</evidence>
<sequence length="135" mass="13770">MLASRPLATVLLLAAAVALLLAALANPAAAAVSGQFGGSRMVILRHAPGTRVVAGGAGAGARNNNKQWRYYAGRVEDEVAPEFGGMLATNSNGGRISTGALNKDRPGCQSGSQCAAKPAGGSYTRPCTYRNMCPH</sequence>
<feature type="chain" id="PRO_5044750072" evidence="1">
    <location>
        <begin position="31"/>
        <end position="135"/>
    </location>
</feature>
<reference evidence="3" key="1">
    <citation type="submission" date="2024-06" db="EMBL/GenBank/DDBJ databases">
        <authorList>
            <person name="Ryan C."/>
        </authorList>
    </citation>
    <scope>NUCLEOTIDE SEQUENCE [LARGE SCALE GENOMIC DNA]</scope>
</reference>
<dbReference type="EMBL" id="OZ075122">
    <property type="protein sequence ID" value="CAL4905804.1"/>
    <property type="molecule type" value="Genomic_DNA"/>
</dbReference>
<feature type="signal peptide" evidence="1">
    <location>
        <begin position="1"/>
        <end position="30"/>
    </location>
</feature>
<accession>A0ABC8WA32</accession>
<reference evidence="2 3" key="2">
    <citation type="submission" date="2024-10" db="EMBL/GenBank/DDBJ databases">
        <authorList>
            <person name="Ryan C."/>
        </authorList>
    </citation>
    <scope>NUCLEOTIDE SEQUENCE [LARGE SCALE GENOMIC DNA]</scope>
</reference>
<proteinExistence type="predicted"/>
<dbReference type="Proteomes" id="UP001497457">
    <property type="component" value="Chromosome 12b"/>
</dbReference>
<dbReference type="PANTHER" id="PTHR34998:SF7">
    <property type="entry name" value="EXPRESSED PROTEIN"/>
    <property type="match status" value="1"/>
</dbReference>
<keyword evidence="1" id="KW-0732">Signal</keyword>
<evidence type="ECO:0000313" key="3">
    <source>
        <dbReference type="Proteomes" id="UP001497457"/>
    </source>
</evidence>
<keyword evidence="3" id="KW-1185">Reference proteome</keyword>
<dbReference type="AlphaFoldDB" id="A0ABC8WA32"/>
<dbReference type="PANTHER" id="PTHR34998">
    <property type="entry name" value="OS04G0357400 PROTEIN-RELATED"/>
    <property type="match status" value="1"/>
</dbReference>
<organism evidence="2 3">
    <name type="scientific">Urochloa decumbens</name>
    <dbReference type="NCBI Taxonomy" id="240449"/>
    <lineage>
        <taxon>Eukaryota</taxon>
        <taxon>Viridiplantae</taxon>
        <taxon>Streptophyta</taxon>
        <taxon>Embryophyta</taxon>
        <taxon>Tracheophyta</taxon>
        <taxon>Spermatophyta</taxon>
        <taxon>Magnoliopsida</taxon>
        <taxon>Liliopsida</taxon>
        <taxon>Poales</taxon>
        <taxon>Poaceae</taxon>
        <taxon>PACMAD clade</taxon>
        <taxon>Panicoideae</taxon>
        <taxon>Panicodae</taxon>
        <taxon>Paniceae</taxon>
        <taxon>Melinidinae</taxon>
        <taxon>Urochloa</taxon>
    </lineage>
</organism>
<protein>
    <submittedName>
        <fullName evidence="2">Uncharacterized protein</fullName>
    </submittedName>
</protein>
<name>A0ABC8WA32_9POAL</name>